<organism evidence="1 2">
    <name type="scientific">Mitosporidium daphniae</name>
    <dbReference type="NCBI Taxonomy" id="1485682"/>
    <lineage>
        <taxon>Eukaryota</taxon>
        <taxon>Fungi</taxon>
        <taxon>Fungi incertae sedis</taxon>
        <taxon>Microsporidia</taxon>
        <taxon>Mitosporidium</taxon>
    </lineage>
</organism>
<dbReference type="Proteomes" id="UP000029725">
    <property type="component" value="Unassembled WGS sequence"/>
</dbReference>
<proteinExistence type="predicted"/>
<evidence type="ECO:0000313" key="1">
    <source>
        <dbReference type="EMBL" id="KGG51381.1"/>
    </source>
</evidence>
<protein>
    <submittedName>
        <fullName evidence="1">Uncharacterized protein</fullName>
    </submittedName>
</protein>
<dbReference type="GeneID" id="25259738"/>
<accession>A0A098VUP8</accession>
<dbReference type="EMBL" id="JMKJ01000310">
    <property type="protein sequence ID" value="KGG51381.1"/>
    <property type="molecule type" value="Genomic_DNA"/>
</dbReference>
<name>A0A098VUP8_9MICR</name>
<comment type="caution">
    <text evidence="1">The sequence shown here is derived from an EMBL/GenBank/DDBJ whole genome shotgun (WGS) entry which is preliminary data.</text>
</comment>
<gene>
    <name evidence="1" type="ORF">DI09_37p180</name>
</gene>
<reference evidence="1 2" key="1">
    <citation type="submission" date="2014-04" db="EMBL/GenBank/DDBJ databases">
        <title>A new species of microsporidia sheds light on the evolution of extreme parasitism.</title>
        <authorList>
            <person name="Haag K.L."/>
            <person name="James T.Y."/>
            <person name="Larsson R."/>
            <person name="Schaer T.M."/>
            <person name="Refardt D."/>
            <person name="Pombert J.-F."/>
            <person name="Ebert D."/>
        </authorList>
    </citation>
    <scope>NUCLEOTIDE SEQUENCE [LARGE SCALE GENOMIC DNA]</scope>
    <source>
        <strain evidence="1 2">UGP3</strain>
        <tissue evidence="1">Spores</tissue>
    </source>
</reference>
<sequence>MASVHTEQDLSEVMPSIKHVRSGTEQEAPIGWWEAFVKLPVPTNNSCFMCRSVLFPLKYILKSSILDEACVIIESLGQDLSEVYLLNCTKFNLSQANLPPRMSMWESDGVIDAADCGDRSSSISPVEMVPTDAVETDFDPFGTDTEEKFISILKTIVPSFREFDYPHTYDSIKNLDFSFHEYQPSVDSEDEYHNLLLKLYSINKSMQERLLIIFSNIQQNLKKISEHQVAILFNLRIIYPHLPDSVKLLRRHIVDESSVFAVSTARQSDAVDPFAKSCPVAGHSNAKPTITFGYHL</sequence>
<dbReference type="VEuPathDB" id="MicrosporidiaDB:DI09_37p180"/>
<keyword evidence="2" id="KW-1185">Reference proteome</keyword>
<dbReference type="AlphaFoldDB" id="A0A098VUP8"/>
<evidence type="ECO:0000313" key="2">
    <source>
        <dbReference type="Proteomes" id="UP000029725"/>
    </source>
</evidence>
<dbReference type="HOGENOM" id="CLU_940354_0_0_1"/>
<dbReference type="RefSeq" id="XP_013237808.1">
    <property type="nucleotide sequence ID" value="XM_013382354.1"/>
</dbReference>